<evidence type="ECO:0000313" key="2">
    <source>
        <dbReference type="EMBL" id="WNM57086.1"/>
    </source>
</evidence>
<organism evidence="2 3">
    <name type="scientific">Candidatus Nitrospira allomarina</name>
    <dbReference type="NCBI Taxonomy" id="3020900"/>
    <lineage>
        <taxon>Bacteria</taxon>
        <taxon>Pseudomonadati</taxon>
        <taxon>Nitrospirota</taxon>
        <taxon>Nitrospiria</taxon>
        <taxon>Nitrospirales</taxon>
        <taxon>Nitrospiraceae</taxon>
        <taxon>Nitrospira</taxon>
    </lineage>
</organism>
<dbReference type="RefSeq" id="WP_312641172.1">
    <property type="nucleotide sequence ID" value="NZ_CP116967.1"/>
</dbReference>
<proteinExistence type="predicted"/>
<feature type="transmembrane region" description="Helical" evidence="1">
    <location>
        <begin position="166"/>
        <end position="185"/>
    </location>
</feature>
<name>A0AA96GG39_9BACT</name>
<feature type="transmembrane region" description="Helical" evidence="1">
    <location>
        <begin position="205"/>
        <end position="227"/>
    </location>
</feature>
<feature type="transmembrane region" description="Helical" evidence="1">
    <location>
        <begin position="66"/>
        <end position="85"/>
    </location>
</feature>
<dbReference type="AlphaFoldDB" id="A0AA96GG39"/>
<dbReference type="EMBL" id="CP116967">
    <property type="protein sequence ID" value="WNM57086.1"/>
    <property type="molecule type" value="Genomic_DNA"/>
</dbReference>
<keyword evidence="1" id="KW-1133">Transmembrane helix</keyword>
<feature type="transmembrane region" description="Helical" evidence="1">
    <location>
        <begin position="351"/>
        <end position="372"/>
    </location>
</feature>
<feature type="transmembrane region" description="Helical" evidence="1">
    <location>
        <begin position="106"/>
        <end position="123"/>
    </location>
</feature>
<gene>
    <name evidence="2" type="ORF">PP769_14020</name>
</gene>
<evidence type="ECO:0000313" key="3">
    <source>
        <dbReference type="Proteomes" id="UP001302719"/>
    </source>
</evidence>
<accession>A0AA96GG39</accession>
<dbReference type="KEGG" id="nall:PP769_14020"/>
<feature type="transmembrane region" description="Helical" evidence="1">
    <location>
        <begin position="21"/>
        <end position="46"/>
    </location>
</feature>
<keyword evidence="1" id="KW-0812">Transmembrane</keyword>
<reference evidence="2 3" key="1">
    <citation type="submission" date="2023-01" db="EMBL/GenBank/DDBJ databases">
        <title>Cultivation and genomic characterization of new, ubiquitous marine nitrite-oxidizing bacteria from the Nitrospirales.</title>
        <authorList>
            <person name="Mueller A.J."/>
            <person name="Daebeler A."/>
            <person name="Herbold C.W."/>
            <person name="Kirkegaard R.H."/>
            <person name="Daims H."/>
        </authorList>
    </citation>
    <scope>NUCLEOTIDE SEQUENCE [LARGE SCALE GENOMIC DNA]</scope>
    <source>
        <strain evidence="2 3">VA</strain>
    </source>
</reference>
<feature type="transmembrane region" description="Helical" evidence="1">
    <location>
        <begin position="135"/>
        <end position="154"/>
    </location>
</feature>
<evidence type="ECO:0000256" key="1">
    <source>
        <dbReference type="SAM" id="Phobius"/>
    </source>
</evidence>
<feature type="transmembrane region" description="Helical" evidence="1">
    <location>
        <begin position="275"/>
        <end position="294"/>
    </location>
</feature>
<protein>
    <recommendedName>
        <fullName evidence="4">Mechanosensitive ion channel protein MscS</fullName>
    </recommendedName>
</protein>
<feature type="transmembrane region" description="Helical" evidence="1">
    <location>
        <begin position="306"/>
        <end position="326"/>
    </location>
</feature>
<evidence type="ECO:0008006" key="4">
    <source>
        <dbReference type="Google" id="ProtNLM"/>
    </source>
</evidence>
<keyword evidence="1" id="KW-0472">Membrane</keyword>
<sequence length="388" mass="44125">MLPISTRGYSFYFIPMSSTKVINGSILIFLLLGLPPLGIALSGQALPHDLTLLAIPLQSGDPSLSWPIFGLLALLISATVAPFLWRYRKTRSHSPCKSTSAKEFPWWGWMAVGWTTFASILAWTRFSWFQEWQPYTFPLLWLGYIAVINALCFSRTGRCMITHQPAFLFKLFLLSAGFWWTFEYLNQYVQNWHYVGLVPTQPLLTYSWFTLSFSTVLPAVLGTYEYLSSFSWIRAPFENWRAISSVNESHNGWLMFSLGCFGLLMIGIWPTLLYSLLWVSPLLIMVGIQIIRRVPTLLSPLAKGNWSPVVLSALAALVCGGFWEMWNAHSLVHWEYSIPYVHALPMGEMPILGYAGYLPFGMECLTVAAFFLENPFRRVETYAETLAS</sequence>
<dbReference type="Proteomes" id="UP001302719">
    <property type="component" value="Chromosome"/>
</dbReference>
<keyword evidence="3" id="KW-1185">Reference proteome</keyword>
<feature type="transmembrane region" description="Helical" evidence="1">
    <location>
        <begin position="251"/>
        <end position="269"/>
    </location>
</feature>